<dbReference type="InterPro" id="IPR039538">
    <property type="entry name" value="BetI_C"/>
</dbReference>
<name>A0A1X0J1B4_MYCRH</name>
<dbReference type="Pfam" id="PF13977">
    <property type="entry name" value="TetR_C_6"/>
    <property type="match status" value="1"/>
</dbReference>
<sequence length="203" mass="21458">MEQLRAARRTQAERREDARKRVLQAATSLVAAHGSRAVSLAAVGEAAGYSRGIVHHHFGGKAQLLEELIKYTQTFDVPADSATGLSRLTDFVGAYLGGLHERSPRSEAFLKLWTESAGAEPSLAALFAERDAQFREVLAQYIVDGIEDGSIRPDADPQTAAVAIIGLLRGSALMAFSTARDVSAADLAAIAVEGVERSLAAGG</sequence>
<feature type="domain" description="HTH tetR-type" evidence="6">
    <location>
        <begin position="16"/>
        <end position="76"/>
    </location>
</feature>
<dbReference type="Gene3D" id="1.10.357.10">
    <property type="entry name" value="Tetracycline Repressor, domain 2"/>
    <property type="match status" value="1"/>
</dbReference>
<gene>
    <name evidence="7" type="ORF">BST42_04100</name>
</gene>
<dbReference type="RefSeq" id="WP_083117308.1">
    <property type="nucleotide sequence ID" value="NZ_JACKUO010000022.1"/>
</dbReference>
<dbReference type="InterPro" id="IPR001647">
    <property type="entry name" value="HTH_TetR"/>
</dbReference>
<proteinExistence type="predicted"/>
<protein>
    <recommendedName>
        <fullName evidence="6">HTH tetR-type domain-containing protein</fullName>
    </recommendedName>
</protein>
<dbReference type="PANTHER" id="PTHR30055">
    <property type="entry name" value="HTH-TYPE TRANSCRIPTIONAL REGULATOR RUTR"/>
    <property type="match status" value="1"/>
</dbReference>
<accession>A0A1X0J1B4</accession>
<dbReference type="AlphaFoldDB" id="A0A1X0J1B4"/>
<dbReference type="PANTHER" id="PTHR30055:SF234">
    <property type="entry name" value="HTH-TYPE TRANSCRIPTIONAL REGULATOR BETI"/>
    <property type="match status" value="1"/>
</dbReference>
<organism evidence="7 8">
    <name type="scientific">Mycolicibacterium rhodesiae</name>
    <name type="common">Mycobacterium rhodesiae</name>
    <dbReference type="NCBI Taxonomy" id="36814"/>
    <lineage>
        <taxon>Bacteria</taxon>
        <taxon>Bacillati</taxon>
        <taxon>Actinomycetota</taxon>
        <taxon>Actinomycetes</taxon>
        <taxon>Mycobacteriales</taxon>
        <taxon>Mycobacteriaceae</taxon>
        <taxon>Mycolicibacterium</taxon>
    </lineage>
</organism>
<dbReference type="InterPro" id="IPR050109">
    <property type="entry name" value="HTH-type_TetR-like_transc_reg"/>
</dbReference>
<dbReference type="Pfam" id="PF00440">
    <property type="entry name" value="TetR_N"/>
    <property type="match status" value="1"/>
</dbReference>
<keyword evidence="8" id="KW-1185">Reference proteome</keyword>
<dbReference type="SUPFAM" id="SSF48498">
    <property type="entry name" value="Tetracyclin repressor-like, C-terminal domain"/>
    <property type="match status" value="1"/>
</dbReference>
<keyword evidence="4" id="KW-0804">Transcription</keyword>
<evidence type="ECO:0000259" key="6">
    <source>
        <dbReference type="PROSITE" id="PS50977"/>
    </source>
</evidence>
<dbReference type="PRINTS" id="PR00455">
    <property type="entry name" value="HTHTETR"/>
</dbReference>
<comment type="caution">
    <text evidence="7">The sequence shown here is derived from an EMBL/GenBank/DDBJ whole genome shotgun (WGS) entry which is preliminary data.</text>
</comment>
<keyword evidence="3 5" id="KW-0238">DNA-binding</keyword>
<evidence type="ECO:0000256" key="3">
    <source>
        <dbReference type="ARBA" id="ARBA00023125"/>
    </source>
</evidence>
<evidence type="ECO:0000313" key="7">
    <source>
        <dbReference type="EMBL" id="ORB55616.1"/>
    </source>
</evidence>
<dbReference type="OrthoDB" id="9806334at2"/>
<evidence type="ECO:0000256" key="2">
    <source>
        <dbReference type="ARBA" id="ARBA00023015"/>
    </source>
</evidence>
<evidence type="ECO:0000256" key="5">
    <source>
        <dbReference type="PROSITE-ProRule" id="PRU00335"/>
    </source>
</evidence>
<dbReference type="SUPFAM" id="SSF46689">
    <property type="entry name" value="Homeodomain-like"/>
    <property type="match status" value="1"/>
</dbReference>
<dbReference type="InterPro" id="IPR009057">
    <property type="entry name" value="Homeodomain-like_sf"/>
</dbReference>
<dbReference type="InterPro" id="IPR036271">
    <property type="entry name" value="Tet_transcr_reg_TetR-rel_C_sf"/>
</dbReference>
<feature type="DNA-binding region" description="H-T-H motif" evidence="5">
    <location>
        <begin position="39"/>
        <end position="58"/>
    </location>
</feature>
<keyword evidence="1" id="KW-0678">Repressor</keyword>
<evidence type="ECO:0000313" key="8">
    <source>
        <dbReference type="Proteomes" id="UP000192534"/>
    </source>
</evidence>
<dbReference type="EMBL" id="MVIH01000002">
    <property type="protein sequence ID" value="ORB55616.1"/>
    <property type="molecule type" value="Genomic_DNA"/>
</dbReference>
<reference evidence="7 8" key="1">
    <citation type="submission" date="2016-12" db="EMBL/GenBank/DDBJ databases">
        <title>The new phylogeny of genus Mycobacterium.</title>
        <authorList>
            <person name="Tortoli E."/>
            <person name="Trovato A."/>
            <person name="Cirillo D.M."/>
        </authorList>
    </citation>
    <scope>NUCLEOTIDE SEQUENCE [LARGE SCALE GENOMIC DNA]</scope>
    <source>
        <strain evidence="7 8">DSM 44223</strain>
    </source>
</reference>
<dbReference type="GO" id="GO:0000976">
    <property type="term" value="F:transcription cis-regulatory region binding"/>
    <property type="evidence" value="ECO:0007669"/>
    <property type="project" value="TreeGrafter"/>
</dbReference>
<evidence type="ECO:0000256" key="4">
    <source>
        <dbReference type="ARBA" id="ARBA00023163"/>
    </source>
</evidence>
<dbReference type="GO" id="GO:0003700">
    <property type="term" value="F:DNA-binding transcription factor activity"/>
    <property type="evidence" value="ECO:0007669"/>
    <property type="project" value="TreeGrafter"/>
</dbReference>
<dbReference type="Gene3D" id="1.10.10.60">
    <property type="entry name" value="Homeodomain-like"/>
    <property type="match status" value="1"/>
</dbReference>
<evidence type="ECO:0000256" key="1">
    <source>
        <dbReference type="ARBA" id="ARBA00022491"/>
    </source>
</evidence>
<dbReference type="Proteomes" id="UP000192534">
    <property type="component" value="Unassembled WGS sequence"/>
</dbReference>
<keyword evidence="2" id="KW-0805">Transcription regulation</keyword>
<dbReference type="PROSITE" id="PS50977">
    <property type="entry name" value="HTH_TETR_2"/>
    <property type="match status" value="1"/>
</dbReference>